<sequence>MALILQNNFFERVGKSGLVGEVPKYLQAILINLGFSTVGSFRAINEKEEINNLIIKINEKLKFLCGANTNNKLRVIVENDLENYYEELNPTFLLPLGHEKLIVSIWNYCKNITETLDHQQTLDQQKDSSEISELETTVSSDVTKTFTTFKRLAESYIVERKIPKEFMKRELKVFYFNDAWYISCCFCDIDVKMLMNKTTCIGTNFKQHLEHHHRDLKTDTSNSSSTSPALSPINIEHVITSSSATNTQTNVTTLVQAPILTTKESTSTTNTSSYAPPSKVVVVKENITELTSFLNMCINNAIKNQPSNTGNRFDQDFMKICIYKFLRGGRNLYEFDVLNLNFPSVKTIRRHADKLHDKLIEGHLYFDELKLFLNKSDYPMCVALGEDGTKIKEVVEYDYDNDILLGLVSPFDEKTGMVKERFYSAATIEDIKNNIKTAKVASYVYIILAQPVFRGAPYFVLGFYASDNKFSSEDVLRRYRYIHAQLSKRGIELLSFSTDGDTRYLKAQKDLVRFGEIKILYNYPFAGNCFSAFFGYQDPTHIQNRMRARLFDTSEEIKIGKYSAVLGHLYVLFKKYPKNMHGLNLSDLNPLDRLNYKCLPKITSDTTLDLLANIPHTNGTIIFLKLIKAISIAYVSPDTSTKERIENAFYITHFLRLWQEDLKQKRISKKHFITYNAYCGLELNLIYLVSLIQQRKLPFIFMLSSQINESFFRLLRSLTGMESIIVNSTVKGFISRLHNMQLEEIIMMDLGDKISFPKLLKRHQQDILIQEELTNEIIMKMIEKGVARAIDDAKKTGIDCEYTPNLAEFLRVSQLSEDFDFEENFFDINDQEVDSEKMLEDADFNRTVTYEENGKTISISKASFVLQLQSDIKRLKTDISDRFITSKSVVIRKKQPLKNIWIEAFVSRGDIIVIEHESLYLLGMVISFQKSKETDKSKRHYIHDFVDLKSSNSNDIYYLLDPVFKINKLELTKQLNVSSYFSTSSYICHLENENICLKNIFSFIDSMDASMSE</sequence>
<dbReference type="AlphaFoldDB" id="A0A9J6CMF3"/>
<protein>
    <submittedName>
        <fullName evidence="1">Uncharacterized protein</fullName>
    </submittedName>
</protein>
<dbReference type="OrthoDB" id="10055569at2759"/>
<reference evidence="1" key="1">
    <citation type="submission" date="2021-03" db="EMBL/GenBank/DDBJ databases">
        <title>Chromosome level genome of the anhydrobiotic midge Polypedilum vanderplanki.</title>
        <authorList>
            <person name="Yoshida Y."/>
            <person name="Kikawada T."/>
            <person name="Gusev O."/>
        </authorList>
    </citation>
    <scope>NUCLEOTIDE SEQUENCE</scope>
    <source>
        <strain evidence="1">NIAS01</strain>
        <tissue evidence="1">Whole body or cell culture</tissue>
    </source>
</reference>
<proteinExistence type="predicted"/>
<dbReference type="EMBL" id="JADBJN010000001">
    <property type="protein sequence ID" value="KAG5683116.1"/>
    <property type="molecule type" value="Genomic_DNA"/>
</dbReference>
<evidence type="ECO:0000313" key="1">
    <source>
        <dbReference type="EMBL" id="KAG5683116.1"/>
    </source>
</evidence>
<accession>A0A9J6CMF3</accession>
<gene>
    <name evidence="1" type="ORF">PVAND_012417</name>
</gene>
<keyword evidence="2" id="KW-1185">Reference proteome</keyword>
<comment type="caution">
    <text evidence="1">The sequence shown here is derived from an EMBL/GenBank/DDBJ whole genome shotgun (WGS) entry which is preliminary data.</text>
</comment>
<dbReference type="Proteomes" id="UP001107558">
    <property type="component" value="Chromosome 1"/>
</dbReference>
<organism evidence="1 2">
    <name type="scientific">Polypedilum vanderplanki</name>
    <name type="common">Sleeping chironomid midge</name>
    <dbReference type="NCBI Taxonomy" id="319348"/>
    <lineage>
        <taxon>Eukaryota</taxon>
        <taxon>Metazoa</taxon>
        <taxon>Ecdysozoa</taxon>
        <taxon>Arthropoda</taxon>
        <taxon>Hexapoda</taxon>
        <taxon>Insecta</taxon>
        <taxon>Pterygota</taxon>
        <taxon>Neoptera</taxon>
        <taxon>Endopterygota</taxon>
        <taxon>Diptera</taxon>
        <taxon>Nematocera</taxon>
        <taxon>Chironomoidea</taxon>
        <taxon>Chironomidae</taxon>
        <taxon>Chironominae</taxon>
        <taxon>Polypedilum</taxon>
        <taxon>Polypedilum</taxon>
    </lineage>
</organism>
<name>A0A9J6CMF3_POLVA</name>
<evidence type="ECO:0000313" key="2">
    <source>
        <dbReference type="Proteomes" id="UP001107558"/>
    </source>
</evidence>